<evidence type="ECO:0000256" key="3">
    <source>
        <dbReference type="ARBA" id="ARBA00023015"/>
    </source>
</evidence>
<evidence type="ECO:0000256" key="1">
    <source>
        <dbReference type="ARBA" id="ARBA00022670"/>
    </source>
</evidence>
<keyword evidence="4" id="KW-0238">DNA-binding</keyword>
<reference evidence="7 8" key="1">
    <citation type="submission" date="2020-08" db="EMBL/GenBank/DDBJ databases">
        <title>Genomic Encyclopedia of Type Strains, Phase IV (KMG-IV): sequencing the most valuable type-strain genomes for metagenomic binning, comparative biology and taxonomic classification.</title>
        <authorList>
            <person name="Goeker M."/>
        </authorList>
    </citation>
    <scope>NUCLEOTIDE SEQUENCE [LARGE SCALE GENOMIC DNA]</scope>
    <source>
        <strain evidence="7 8">DSM 26189</strain>
    </source>
</reference>
<keyword evidence="5" id="KW-0804">Transcription</keyword>
<name>A0A7W6BFV4_9SPHN</name>
<dbReference type="GO" id="GO:0003677">
    <property type="term" value="F:DNA binding"/>
    <property type="evidence" value="ECO:0007669"/>
    <property type="project" value="UniProtKB-KW"/>
</dbReference>
<comment type="caution">
    <text evidence="7">The sequence shown here is derived from an EMBL/GenBank/DDBJ whole genome shotgun (WGS) entry which is preliminary data.</text>
</comment>
<protein>
    <submittedName>
        <fullName evidence="7">Phage repressor protein C with HTH and peptisase S24 domain</fullName>
    </submittedName>
</protein>
<evidence type="ECO:0000313" key="8">
    <source>
        <dbReference type="Proteomes" id="UP000571950"/>
    </source>
</evidence>
<keyword evidence="3" id="KW-0805">Transcription regulation</keyword>
<feature type="domain" description="Peptidase S24/S26A/S26B/S26C" evidence="6">
    <location>
        <begin position="100"/>
        <end position="222"/>
    </location>
</feature>
<dbReference type="EMBL" id="JACIDT010000006">
    <property type="protein sequence ID" value="MBB3926206.1"/>
    <property type="molecule type" value="Genomic_DNA"/>
</dbReference>
<dbReference type="InterPro" id="IPR036286">
    <property type="entry name" value="LexA/Signal_pep-like_sf"/>
</dbReference>
<dbReference type="PANTHER" id="PTHR40661">
    <property type="match status" value="1"/>
</dbReference>
<dbReference type="InterPro" id="IPR019756">
    <property type="entry name" value="Pept_S26A_signal_pept_1_Ser-AS"/>
</dbReference>
<evidence type="ECO:0000256" key="4">
    <source>
        <dbReference type="ARBA" id="ARBA00023125"/>
    </source>
</evidence>
<dbReference type="GO" id="GO:0006508">
    <property type="term" value="P:proteolysis"/>
    <property type="evidence" value="ECO:0007669"/>
    <property type="project" value="UniProtKB-KW"/>
</dbReference>
<dbReference type="PANTHER" id="PTHR40661:SF3">
    <property type="entry name" value="FELS-1 PROPHAGE TRANSCRIPTIONAL REGULATOR"/>
    <property type="match status" value="1"/>
</dbReference>
<organism evidence="7 8">
    <name type="scientific">Sphingobium jiangsuense</name>
    <dbReference type="NCBI Taxonomy" id="870476"/>
    <lineage>
        <taxon>Bacteria</taxon>
        <taxon>Pseudomonadati</taxon>
        <taxon>Pseudomonadota</taxon>
        <taxon>Alphaproteobacteria</taxon>
        <taxon>Sphingomonadales</taxon>
        <taxon>Sphingomonadaceae</taxon>
        <taxon>Sphingobium</taxon>
    </lineage>
</organism>
<keyword evidence="8" id="KW-1185">Reference proteome</keyword>
<evidence type="ECO:0000256" key="5">
    <source>
        <dbReference type="ARBA" id="ARBA00023163"/>
    </source>
</evidence>
<dbReference type="Proteomes" id="UP000571950">
    <property type="component" value="Unassembled WGS sequence"/>
</dbReference>
<dbReference type="GO" id="GO:0004252">
    <property type="term" value="F:serine-type endopeptidase activity"/>
    <property type="evidence" value="ECO:0007669"/>
    <property type="project" value="InterPro"/>
</dbReference>
<dbReference type="PROSITE" id="PS00501">
    <property type="entry name" value="SPASE_I_1"/>
    <property type="match status" value="1"/>
</dbReference>
<keyword evidence="2" id="KW-0378">Hydrolase</keyword>
<dbReference type="Pfam" id="PF00717">
    <property type="entry name" value="Peptidase_S24"/>
    <property type="match status" value="1"/>
</dbReference>
<keyword evidence="1" id="KW-0645">Protease</keyword>
<gene>
    <name evidence="7" type="ORF">GGR43_001923</name>
</gene>
<dbReference type="AlphaFoldDB" id="A0A7W6BFV4"/>
<sequence length="229" mass="25276">MDEDSPREILASLIAEHGTNYGALSRLLGRNSAYIQQFIKRGTPRRLDERDRRVLAEFFGVDEGLLGAPERRSAVAPSRARAPERPVSAATAQVPKLALEASAGTGAIAGEEWPSDVIGFDRQWLKRLGLHPENLSIIDVKGESMAPTLNNGDTIMVDRGDGVDRLRDGIYVLRLDTMLMVKRVALSPRKGRKALTISSDNPHFPSWEDVDRKLVDIVGRVVWASRVLS</sequence>
<dbReference type="RefSeq" id="WP_188071761.1">
    <property type="nucleotide sequence ID" value="NZ_BSPS01000019.1"/>
</dbReference>
<dbReference type="Gene3D" id="2.10.109.10">
    <property type="entry name" value="Umud Fragment, subunit A"/>
    <property type="match status" value="1"/>
</dbReference>
<dbReference type="GO" id="GO:0016020">
    <property type="term" value="C:membrane"/>
    <property type="evidence" value="ECO:0007669"/>
    <property type="project" value="InterPro"/>
</dbReference>
<evidence type="ECO:0000259" key="6">
    <source>
        <dbReference type="Pfam" id="PF00717"/>
    </source>
</evidence>
<dbReference type="InterPro" id="IPR015927">
    <property type="entry name" value="Peptidase_S24_S26A/B/C"/>
</dbReference>
<proteinExistence type="predicted"/>
<evidence type="ECO:0000313" key="7">
    <source>
        <dbReference type="EMBL" id="MBB3926206.1"/>
    </source>
</evidence>
<evidence type="ECO:0000256" key="2">
    <source>
        <dbReference type="ARBA" id="ARBA00022801"/>
    </source>
</evidence>
<accession>A0A7W6BFV4</accession>
<dbReference type="SUPFAM" id="SSF51306">
    <property type="entry name" value="LexA/Signal peptidase"/>
    <property type="match status" value="1"/>
</dbReference>
<dbReference type="CDD" id="cd06529">
    <property type="entry name" value="S24_LexA-like"/>
    <property type="match status" value="1"/>
</dbReference>
<dbReference type="InterPro" id="IPR039418">
    <property type="entry name" value="LexA-like"/>
</dbReference>